<name>A0ABP7ZF92_9MICO</name>
<protein>
    <recommendedName>
        <fullName evidence="2">UspA domain-containing protein</fullName>
    </recommendedName>
</protein>
<dbReference type="InterPro" id="IPR006016">
    <property type="entry name" value="UspA"/>
</dbReference>
<accession>A0ABP7ZF92</accession>
<evidence type="ECO:0000259" key="2">
    <source>
        <dbReference type="Pfam" id="PF00582"/>
    </source>
</evidence>
<proteinExistence type="inferred from homology"/>
<dbReference type="PRINTS" id="PR01438">
    <property type="entry name" value="UNVRSLSTRESS"/>
</dbReference>
<feature type="domain" description="UspA" evidence="2">
    <location>
        <begin position="34"/>
        <end position="152"/>
    </location>
</feature>
<dbReference type="InterPro" id="IPR014729">
    <property type="entry name" value="Rossmann-like_a/b/a_fold"/>
</dbReference>
<evidence type="ECO:0000256" key="1">
    <source>
        <dbReference type="ARBA" id="ARBA00008791"/>
    </source>
</evidence>
<comment type="similarity">
    <text evidence="1">Belongs to the universal stress protein A family.</text>
</comment>
<dbReference type="Proteomes" id="UP001415169">
    <property type="component" value="Unassembled WGS sequence"/>
</dbReference>
<feature type="domain" description="UspA" evidence="2">
    <location>
        <begin position="162"/>
        <end position="299"/>
    </location>
</feature>
<dbReference type="InterPro" id="IPR006015">
    <property type="entry name" value="Universal_stress_UspA"/>
</dbReference>
<evidence type="ECO:0000313" key="3">
    <source>
        <dbReference type="EMBL" id="GAA4155789.1"/>
    </source>
</evidence>
<evidence type="ECO:0000313" key="4">
    <source>
        <dbReference type="Proteomes" id="UP001415169"/>
    </source>
</evidence>
<dbReference type="PANTHER" id="PTHR46268">
    <property type="entry name" value="STRESS RESPONSE PROTEIN NHAX"/>
    <property type="match status" value="1"/>
</dbReference>
<reference evidence="3" key="2">
    <citation type="submission" date="2023-12" db="EMBL/GenBank/DDBJ databases">
        <authorList>
            <person name="Sun Q."/>
            <person name="Inoue M."/>
        </authorList>
    </citation>
    <scope>NUCLEOTIDE SEQUENCE</scope>
    <source>
        <strain evidence="3">JCM 17590</strain>
    </source>
</reference>
<organism evidence="3 4">
    <name type="scientific">Gryllotalpicola daejeonensis</name>
    <dbReference type="NCBI Taxonomy" id="993087"/>
    <lineage>
        <taxon>Bacteria</taxon>
        <taxon>Bacillati</taxon>
        <taxon>Actinomycetota</taxon>
        <taxon>Actinomycetes</taxon>
        <taxon>Micrococcales</taxon>
        <taxon>Microbacteriaceae</taxon>
        <taxon>Gryllotalpicola</taxon>
    </lineage>
</organism>
<dbReference type="PANTHER" id="PTHR46268:SF6">
    <property type="entry name" value="UNIVERSAL STRESS PROTEIN UP12"/>
    <property type="match status" value="1"/>
</dbReference>
<gene>
    <name evidence="3" type="ORF">GCM10022286_05220</name>
</gene>
<dbReference type="Gene3D" id="3.40.50.620">
    <property type="entry name" value="HUPs"/>
    <property type="match status" value="2"/>
</dbReference>
<dbReference type="Pfam" id="PF00582">
    <property type="entry name" value="Usp"/>
    <property type="match status" value="2"/>
</dbReference>
<sequence length="301" mass="32375">MTGAVARRLSDDMSDAAGKRVYEVDEVILGWKPAESADAALEWVLQRIDRLAAPLTLLTVLDAKKNYDEDKLAKFKSDTEAVAADIRAKHPSITVNTQIVEGDAPQILAGLTSPEKLVVVGTDRRRGLSLRYAFSFGARLAARAHGPVALIPHGDNEPGVGVVVGVDGTPSSLAAARVAARIALARGGEELVVVHVWQEPTPWQDAYLPPDDGFLESLQKVHQDVLDESVAQFAEDWPELVITKKLVHGLAPWGLLDQAARGSLLVVGTRSSRGIQRFFLGSVSHTVVLNLEGPTIVVPQK</sequence>
<comment type="caution">
    <text evidence="3">The sequence shown here is derived from an EMBL/GenBank/DDBJ whole genome shotgun (WGS) entry which is preliminary data.</text>
</comment>
<dbReference type="EMBL" id="BAABBV010000001">
    <property type="protein sequence ID" value="GAA4155789.1"/>
    <property type="molecule type" value="Genomic_DNA"/>
</dbReference>
<reference evidence="3" key="1">
    <citation type="journal article" date="2014" name="Int. J. Syst. Evol. Microbiol.">
        <title>Complete genome of a new Firmicutes species belonging to the dominant human colonic microbiota ('Ruminococcus bicirculans') reveals two chromosomes and a selective capacity to utilize plant glucans.</title>
        <authorList>
            <consortium name="NISC Comparative Sequencing Program"/>
            <person name="Wegmann U."/>
            <person name="Louis P."/>
            <person name="Goesmann A."/>
            <person name="Henrissat B."/>
            <person name="Duncan S.H."/>
            <person name="Flint H.J."/>
        </authorList>
    </citation>
    <scope>NUCLEOTIDE SEQUENCE</scope>
    <source>
        <strain evidence="3">JCM 17590</strain>
    </source>
</reference>
<dbReference type="SUPFAM" id="SSF52402">
    <property type="entry name" value="Adenine nucleotide alpha hydrolases-like"/>
    <property type="match status" value="2"/>
</dbReference>
<keyword evidence="4" id="KW-1185">Reference proteome</keyword>